<dbReference type="AlphaFoldDB" id="F4PTY1"/>
<organism evidence="1 2">
    <name type="scientific">Cavenderia fasciculata</name>
    <name type="common">Slime mold</name>
    <name type="synonym">Dictyostelium fasciculatum</name>
    <dbReference type="NCBI Taxonomy" id="261658"/>
    <lineage>
        <taxon>Eukaryota</taxon>
        <taxon>Amoebozoa</taxon>
        <taxon>Evosea</taxon>
        <taxon>Eumycetozoa</taxon>
        <taxon>Dictyostelia</taxon>
        <taxon>Acytosteliales</taxon>
        <taxon>Cavenderiaceae</taxon>
        <taxon>Cavenderia</taxon>
    </lineage>
</organism>
<evidence type="ECO:0000313" key="2">
    <source>
        <dbReference type="Proteomes" id="UP000007797"/>
    </source>
</evidence>
<dbReference type="GeneID" id="14873337"/>
<name>F4PTY1_CACFS</name>
<accession>F4PTY1</accession>
<sequence length="107" mass="12105">MDDDDDINLTEQDDDVTTDSRIQVYNNNDDDTTLTDLLNNNNNIGSAPAPTLDNQVIIPFTASLQSTIDQLEDEARVLHRLKHMIADQIHRLQCVKYMCKGNGVLFE</sequence>
<keyword evidence="2" id="KW-1185">Reference proteome</keyword>
<protein>
    <submittedName>
        <fullName evidence="1">Uncharacterized protein</fullName>
    </submittedName>
</protein>
<dbReference type="Proteomes" id="UP000007797">
    <property type="component" value="Unassembled WGS sequence"/>
</dbReference>
<proteinExistence type="predicted"/>
<gene>
    <name evidence="1" type="ORF">DFA_01635</name>
</gene>
<dbReference type="KEGG" id="dfa:DFA_01635"/>
<dbReference type="RefSeq" id="XP_004359599.1">
    <property type="nucleotide sequence ID" value="XM_004359542.1"/>
</dbReference>
<evidence type="ECO:0000313" key="1">
    <source>
        <dbReference type="EMBL" id="EGG21749.1"/>
    </source>
</evidence>
<dbReference type="EMBL" id="GL883010">
    <property type="protein sequence ID" value="EGG21749.1"/>
    <property type="molecule type" value="Genomic_DNA"/>
</dbReference>
<reference evidence="2" key="1">
    <citation type="journal article" date="2011" name="Genome Res.">
        <title>Phylogeny-wide analysis of social amoeba genomes highlights ancient origins for complex intercellular communication.</title>
        <authorList>
            <person name="Heidel A.J."/>
            <person name="Lawal H.M."/>
            <person name="Felder M."/>
            <person name="Schilde C."/>
            <person name="Helps N.R."/>
            <person name="Tunggal B."/>
            <person name="Rivero F."/>
            <person name="John U."/>
            <person name="Schleicher M."/>
            <person name="Eichinger L."/>
            <person name="Platzer M."/>
            <person name="Noegel A.A."/>
            <person name="Schaap P."/>
            <person name="Gloeckner G."/>
        </authorList>
    </citation>
    <scope>NUCLEOTIDE SEQUENCE [LARGE SCALE GENOMIC DNA]</scope>
    <source>
        <strain evidence="2">SH3</strain>
    </source>
</reference>